<dbReference type="GO" id="GO:0016740">
    <property type="term" value="F:transferase activity"/>
    <property type="evidence" value="ECO:0007669"/>
    <property type="project" value="UniProtKB-KW"/>
</dbReference>
<dbReference type="GeneID" id="16796733"/>
<dbReference type="Pfam" id="PF04765">
    <property type="entry name" value="TOD1_MUCI70"/>
    <property type="match status" value="1"/>
</dbReference>
<proteinExistence type="predicted"/>
<gene>
    <name evidence="2" type="ORF">Phi12:1_gp40</name>
</gene>
<keyword evidence="2" id="KW-0808">Transferase</keyword>
<dbReference type="EMBL" id="KC821613">
    <property type="protein sequence ID" value="AGO48006.1"/>
    <property type="molecule type" value="Genomic_DNA"/>
</dbReference>
<dbReference type="Proteomes" id="UP000014714">
    <property type="component" value="Segment"/>
</dbReference>
<keyword evidence="3" id="KW-1185">Reference proteome</keyword>
<protein>
    <submittedName>
        <fullName evidence="2">Putative glycosyltransferase</fullName>
    </submittedName>
</protein>
<reference evidence="2 3" key="1">
    <citation type="journal article" date="2013" name="Proc. Natl. Acad. Sci. U.S.A.">
        <title>Twelve previously unknown phage genera are ubiquitous in global oceans.</title>
        <authorList>
            <person name="Holmfeldt K."/>
            <person name="Solonenko N."/>
            <person name="Shah M."/>
            <person name="Corrier K."/>
            <person name="Riemann L."/>
            <person name="Verberkmoes N.C."/>
            <person name="Sullivan M.B."/>
        </authorList>
    </citation>
    <scope>NUCLEOTIDE SEQUENCE [LARGE SCALE GENOMIC DNA]</scope>
    <source>
        <strain evidence="2">Phi12:1</strain>
    </source>
</reference>
<dbReference type="InterPro" id="IPR029044">
    <property type="entry name" value="Nucleotide-diphossugar_trans"/>
</dbReference>
<reference evidence="3" key="2">
    <citation type="submission" date="2013-03" db="EMBL/GenBank/DDBJ databases">
        <title>The Cellulophaga phages: a novel, diverse, and globally ubiquitous model system.</title>
        <authorList>
            <person name="Holmfeldt K."/>
            <person name="Solonenko N."/>
            <person name="Shah M."/>
            <person name="Corrier K."/>
            <person name="Riemann L."/>
            <person name="VerBerkmoes N.C."/>
            <person name="Sullivan M.B."/>
        </authorList>
    </citation>
    <scope>NUCLEOTIDE SEQUENCE [LARGE SCALE GENOMIC DNA]</scope>
</reference>
<sequence length="407" mass="47179">MGQRRLIYTVNIGGYDSVLPIKNKEKGVDYVLFTDNKKEKVSGWRSVFVANKGDNQRQSREIKINVHKFIDSFDVCLYIDASYMIRRPLTAYIDRFFNGGALFHKHGSRGCLFDEAEVILEKKIDTFENVAPQMRKYSAAGMPKQFGLTQNGFFIRDRSMDKFFELWYDEIRSGSYRDQLSLPWIVYKYSGKYKVKSIDPIAFQSYLVNGPHVKKRQTASRGKMSTPKVWYFTPGRGDKNLGQAYNDHCELVPDGDWICIMDGDVLFLNPFWSKQIEDIIIKHGNKYPLISCLTNRLGLEYQLPYGFSEDPDILNHAEIADKHFKEFYDVVDPSPKPTAGLFMLFPKTTWDLVKFQPGLASGEVFVDWSFSSTVMKKLGKLGIAKGLYLFHFYRFNRKHKKDINHLL</sequence>
<dbReference type="KEGG" id="vg:16796733"/>
<name>R9ZXZ5_9CAUD</name>
<feature type="domain" description="TOD1/MUCI70 glycosyltransferase-like" evidence="1">
    <location>
        <begin position="36"/>
        <end position="193"/>
    </location>
</feature>
<accession>R9ZXZ5</accession>
<evidence type="ECO:0000313" key="3">
    <source>
        <dbReference type="Proteomes" id="UP000014714"/>
    </source>
</evidence>
<dbReference type="OrthoDB" id="2752at10239"/>
<organism evidence="2 3">
    <name type="scientific">Cellulophaga phage phi12:1</name>
    <dbReference type="NCBI Taxonomy" id="1327976"/>
    <lineage>
        <taxon>Viruses</taxon>
        <taxon>Duplodnaviria</taxon>
        <taxon>Heunggongvirae</taxon>
        <taxon>Uroviricota</taxon>
        <taxon>Caudoviricetes</taxon>
        <taxon>Helsingorvirus</taxon>
        <taxon>Helsingorvirus Cba121</taxon>
    </lineage>
</organism>
<dbReference type="InterPro" id="IPR048354">
    <property type="entry name" value="TOD1_MUCI70_glycTrfase_dom"/>
</dbReference>
<evidence type="ECO:0000313" key="2">
    <source>
        <dbReference type="EMBL" id="AGO48006.1"/>
    </source>
</evidence>
<dbReference type="RefSeq" id="YP_008241019.1">
    <property type="nucleotide sequence ID" value="NC_021791.1"/>
</dbReference>
<dbReference type="SUPFAM" id="SSF53448">
    <property type="entry name" value="Nucleotide-diphospho-sugar transferases"/>
    <property type="match status" value="1"/>
</dbReference>
<evidence type="ECO:0000259" key="1">
    <source>
        <dbReference type="Pfam" id="PF04765"/>
    </source>
</evidence>